<name>C4GL63_9NEIS</name>
<dbReference type="HOGENOM" id="CLU_3291006_0_0_4"/>
<evidence type="ECO:0000313" key="2">
    <source>
        <dbReference type="Proteomes" id="UP000003009"/>
    </source>
</evidence>
<keyword evidence="2" id="KW-1185">Reference proteome</keyword>
<protein>
    <submittedName>
        <fullName evidence="1">Uncharacterized protein</fullName>
    </submittedName>
</protein>
<dbReference type="AlphaFoldDB" id="C4GL63"/>
<accession>C4GL63</accession>
<reference evidence="1" key="1">
    <citation type="submission" date="2009-04" db="EMBL/GenBank/DDBJ databases">
        <authorList>
            <person name="Weinstock G."/>
            <person name="Sodergren E."/>
            <person name="Clifton S."/>
            <person name="Fulton L."/>
            <person name="Fulton B."/>
            <person name="Courtney L."/>
            <person name="Fronick C."/>
            <person name="Harrison M."/>
            <person name="Strong C."/>
            <person name="Farmer C."/>
            <person name="Delahaunty K."/>
            <person name="Markovic C."/>
            <person name="Hall O."/>
            <person name="Minx P."/>
            <person name="Tomlinson C."/>
            <person name="Mitreva M."/>
            <person name="Nelson J."/>
            <person name="Hou S."/>
            <person name="Wollam A."/>
            <person name="Pepin K.H."/>
            <person name="Johnson M."/>
            <person name="Bhonagiri V."/>
            <person name="Nash W.E."/>
            <person name="Warren W."/>
            <person name="Chinwalla A."/>
            <person name="Mardis E.R."/>
            <person name="Wilson R.K."/>
        </authorList>
    </citation>
    <scope>NUCLEOTIDE SEQUENCE [LARGE SCALE GENOMIC DNA]</scope>
    <source>
        <strain evidence="1">ATCC 51147</strain>
    </source>
</reference>
<gene>
    <name evidence="1" type="ORF">GCWU000324_01720</name>
</gene>
<dbReference type="EMBL" id="ACJW02000003">
    <property type="protein sequence ID" value="EEP67472.1"/>
    <property type="molecule type" value="Genomic_DNA"/>
</dbReference>
<dbReference type="STRING" id="629741.GCWU000324_01720"/>
<comment type="caution">
    <text evidence="1">The sequence shown here is derived from an EMBL/GenBank/DDBJ whole genome shotgun (WGS) entry which is preliminary data.</text>
</comment>
<sequence length="40" mass="4611">MSKANFSEAKTNATNMERRLATLFRLFRLPMVSPTAMNTY</sequence>
<organism evidence="1 2">
    <name type="scientific">Kingella oralis ATCC 51147</name>
    <dbReference type="NCBI Taxonomy" id="629741"/>
    <lineage>
        <taxon>Bacteria</taxon>
        <taxon>Pseudomonadati</taxon>
        <taxon>Pseudomonadota</taxon>
        <taxon>Betaproteobacteria</taxon>
        <taxon>Neisseriales</taxon>
        <taxon>Neisseriaceae</taxon>
        <taxon>Kingella</taxon>
    </lineage>
</organism>
<dbReference type="Proteomes" id="UP000003009">
    <property type="component" value="Unassembled WGS sequence"/>
</dbReference>
<evidence type="ECO:0000313" key="1">
    <source>
        <dbReference type="EMBL" id="EEP67472.1"/>
    </source>
</evidence>
<proteinExistence type="predicted"/>